<accession>A0A383D624</accession>
<dbReference type="EMBL" id="UINC01214619">
    <property type="protein sequence ID" value="SVE39932.1"/>
    <property type="molecule type" value="Genomic_DNA"/>
</dbReference>
<sequence length="45" mass="5316">MCGIFASLIIIEFIVFFIFCHILLRLNNLKNHIKIKMLKNIKVLV</sequence>
<name>A0A383D624_9ZZZZ</name>
<proteinExistence type="predicted"/>
<protein>
    <submittedName>
        <fullName evidence="2">Uncharacterized protein</fullName>
    </submittedName>
</protein>
<keyword evidence="1" id="KW-0812">Transmembrane</keyword>
<evidence type="ECO:0000256" key="1">
    <source>
        <dbReference type="SAM" id="Phobius"/>
    </source>
</evidence>
<organism evidence="2">
    <name type="scientific">marine metagenome</name>
    <dbReference type="NCBI Taxonomy" id="408172"/>
    <lineage>
        <taxon>unclassified sequences</taxon>
        <taxon>metagenomes</taxon>
        <taxon>ecological metagenomes</taxon>
    </lineage>
</organism>
<keyword evidence="1" id="KW-1133">Transmembrane helix</keyword>
<feature type="transmembrane region" description="Helical" evidence="1">
    <location>
        <begin position="6"/>
        <end position="26"/>
    </location>
</feature>
<reference evidence="2" key="1">
    <citation type="submission" date="2018-05" db="EMBL/GenBank/DDBJ databases">
        <authorList>
            <person name="Lanie J.A."/>
            <person name="Ng W.-L."/>
            <person name="Kazmierczak K.M."/>
            <person name="Andrzejewski T.M."/>
            <person name="Davidsen T.M."/>
            <person name="Wayne K.J."/>
            <person name="Tettelin H."/>
            <person name="Glass J.I."/>
            <person name="Rusch D."/>
            <person name="Podicherti R."/>
            <person name="Tsui H.-C.T."/>
            <person name="Winkler M.E."/>
        </authorList>
    </citation>
    <scope>NUCLEOTIDE SEQUENCE</scope>
</reference>
<feature type="non-terminal residue" evidence="2">
    <location>
        <position position="45"/>
    </location>
</feature>
<dbReference type="AlphaFoldDB" id="A0A383D624"/>
<gene>
    <name evidence="2" type="ORF">METZ01_LOCUS492786</name>
</gene>
<keyword evidence="1" id="KW-0472">Membrane</keyword>
<evidence type="ECO:0000313" key="2">
    <source>
        <dbReference type="EMBL" id="SVE39932.1"/>
    </source>
</evidence>